<reference evidence="1 2" key="1">
    <citation type="submission" date="2021-06" db="EMBL/GenBank/DDBJ databases">
        <authorList>
            <person name="Kallberg Y."/>
            <person name="Tangrot J."/>
            <person name="Rosling A."/>
        </authorList>
    </citation>
    <scope>NUCLEOTIDE SEQUENCE [LARGE SCALE GENOMIC DNA]</scope>
    <source>
        <strain evidence="1 2">120-4 pot B 10/14</strain>
    </source>
</reference>
<dbReference type="Proteomes" id="UP000789901">
    <property type="component" value="Unassembled WGS sequence"/>
</dbReference>
<name>A0ABN7VPI3_GIGMA</name>
<keyword evidence="2" id="KW-1185">Reference proteome</keyword>
<evidence type="ECO:0000313" key="1">
    <source>
        <dbReference type="EMBL" id="CAG8790240.1"/>
    </source>
</evidence>
<dbReference type="EMBL" id="CAJVQB010019181">
    <property type="protein sequence ID" value="CAG8790240.1"/>
    <property type="molecule type" value="Genomic_DNA"/>
</dbReference>
<sequence>MATRAKVRTLEKIMNVQIIIKDIVIPTTLNVIELLDDILLLETNCRSEGITSYKDGNGYSEGEDTFDELIIKKKKLTI</sequence>
<organism evidence="1 2">
    <name type="scientific">Gigaspora margarita</name>
    <dbReference type="NCBI Taxonomy" id="4874"/>
    <lineage>
        <taxon>Eukaryota</taxon>
        <taxon>Fungi</taxon>
        <taxon>Fungi incertae sedis</taxon>
        <taxon>Mucoromycota</taxon>
        <taxon>Glomeromycotina</taxon>
        <taxon>Glomeromycetes</taxon>
        <taxon>Diversisporales</taxon>
        <taxon>Gigasporaceae</taxon>
        <taxon>Gigaspora</taxon>
    </lineage>
</organism>
<gene>
    <name evidence="1" type="ORF">GMARGA_LOCUS21120</name>
</gene>
<protein>
    <submittedName>
        <fullName evidence="1">16125_t:CDS:1</fullName>
    </submittedName>
</protein>
<comment type="caution">
    <text evidence="1">The sequence shown here is derived from an EMBL/GenBank/DDBJ whole genome shotgun (WGS) entry which is preliminary data.</text>
</comment>
<accession>A0ABN7VPI3</accession>
<proteinExistence type="predicted"/>
<evidence type="ECO:0000313" key="2">
    <source>
        <dbReference type="Proteomes" id="UP000789901"/>
    </source>
</evidence>